<sequence length="73" mass="8653">MKKTTKTNATESTEIKKEKGRYNNYIQEMKSYESNLTFFNRLLDKTLKNPNDKNINELNGCLEELQSARRLTY</sequence>
<reference evidence="1 2" key="1">
    <citation type="journal article" date="2010" name="PLoS Genet.">
        <title>Analysis of the Legionella longbeachae genome and transcriptome uncovers unique strategies to cause Legionnaires' disease.</title>
        <authorList>
            <person name="Cazalet C."/>
            <person name="Gomez-Valero L."/>
            <person name="Rusniok C."/>
            <person name="Lomma M."/>
            <person name="Dervins-Ravault D."/>
            <person name="Newton H."/>
            <person name="Sansom F."/>
            <person name="Jarraud S."/>
            <person name="Zidane N."/>
            <person name="Ma L."/>
            <person name="Bouchier C."/>
            <person name="Etienne J."/>
            <person name="Hartland E."/>
            <person name="Buchrieser C."/>
        </authorList>
    </citation>
    <scope>NUCLEOTIDE SEQUENCE [LARGE SCALE GENOMIC DNA]</scope>
    <source>
        <strain evidence="1 2">NSW150</strain>
    </source>
</reference>
<accession>D3HRC1</accession>
<dbReference type="STRING" id="661367.LLO_4022"/>
<dbReference type="KEGG" id="llo:LLO_4022"/>
<dbReference type="EMBL" id="FN650140">
    <property type="protein sequence ID" value="CBJ11448.1"/>
    <property type="molecule type" value="Genomic_DNA"/>
</dbReference>
<name>D3HRC1_LEGLN</name>
<organism evidence="1 2">
    <name type="scientific">Legionella longbeachae serogroup 1 (strain NSW150)</name>
    <dbReference type="NCBI Taxonomy" id="661367"/>
    <lineage>
        <taxon>Bacteria</taxon>
        <taxon>Pseudomonadati</taxon>
        <taxon>Pseudomonadota</taxon>
        <taxon>Gammaproteobacteria</taxon>
        <taxon>Legionellales</taxon>
        <taxon>Legionellaceae</taxon>
        <taxon>Legionella</taxon>
    </lineage>
</organism>
<dbReference type="Proteomes" id="UP000001060">
    <property type="component" value="Chromosome"/>
</dbReference>
<dbReference type="GeneID" id="40925321"/>
<keyword evidence="2" id="KW-1185">Reference proteome</keyword>
<evidence type="ECO:0000313" key="1">
    <source>
        <dbReference type="EMBL" id="CBJ11448.1"/>
    </source>
</evidence>
<dbReference type="HOGENOM" id="CLU_199711_0_0_6"/>
<dbReference type="AlphaFoldDB" id="D3HRC1"/>
<proteinExistence type="predicted"/>
<protein>
    <submittedName>
        <fullName evidence="1">Uncharacterized protein</fullName>
    </submittedName>
</protein>
<gene>
    <name evidence="1" type="ordered locus">LLO_4022</name>
</gene>
<dbReference type="RefSeq" id="WP_003632224.1">
    <property type="nucleotide sequence ID" value="NC_013861.1"/>
</dbReference>
<evidence type="ECO:0000313" key="2">
    <source>
        <dbReference type="Proteomes" id="UP000001060"/>
    </source>
</evidence>